<sequence length="384" mass="40086">MSRRSGRRQGRLPRGRSRTTVIRRMWMAAVLATVVMTGCAKGHDKPGLPAEQGPAAMGVKAITPATELGANVTRVTGQVRSKQEATLSAQATGTLAKMNVKVGDKVKKGQTLAVLDTSNVSIGVEQARAVKQAADAALQLATSSLERARKVAEGGGMAAAALDQAEIGQKQAAAQAAQAAAAVKMAEENLRDMAIIAPFDGIITARMKNIGDTVAMMPPTPVFSLVDITGLEVRALVPESVVDKVKAGSKTSGTVSPSGMRFDVQVTTVGAVVDTTNRTVEVLADVVGETATPLRPGSLVELDFSSVGQADDKGLFLPAQAVSAKGQEGFVWVVQDGTVRKRDVRVERVLPGYVRVLQGLGADERVLADSSLDVKEGTAVRVVQ</sequence>
<reference evidence="4 5" key="1">
    <citation type="submission" date="2021-02" db="EMBL/GenBank/DDBJ databases">
        <title>De Novo genome assembly of isolated myxobacteria.</title>
        <authorList>
            <person name="Stevens D.C."/>
        </authorList>
    </citation>
    <scope>NUCLEOTIDE SEQUENCE [LARGE SCALE GENOMIC DNA]</scope>
    <source>
        <strain evidence="5">SCPEA02</strain>
    </source>
</reference>
<dbReference type="EMBL" id="CP071090">
    <property type="protein sequence ID" value="QSQ27402.1"/>
    <property type="molecule type" value="Genomic_DNA"/>
</dbReference>
<comment type="similarity">
    <text evidence="1">Belongs to the membrane fusion protein (MFP) (TC 8.A.1) family.</text>
</comment>
<dbReference type="InterPro" id="IPR058625">
    <property type="entry name" value="MdtA-like_BSH"/>
</dbReference>
<dbReference type="PANTHER" id="PTHR30469:SF15">
    <property type="entry name" value="HLYD FAMILY OF SECRETION PROTEINS"/>
    <property type="match status" value="1"/>
</dbReference>
<dbReference type="Proteomes" id="UP000662747">
    <property type="component" value="Chromosome"/>
</dbReference>
<keyword evidence="5" id="KW-1185">Reference proteome</keyword>
<dbReference type="Pfam" id="PF25989">
    <property type="entry name" value="YknX_C"/>
    <property type="match status" value="1"/>
</dbReference>
<gene>
    <name evidence="4" type="ORF">JY651_21905</name>
</gene>
<evidence type="ECO:0000259" key="2">
    <source>
        <dbReference type="Pfam" id="PF25917"/>
    </source>
</evidence>
<dbReference type="Gene3D" id="2.40.420.20">
    <property type="match status" value="1"/>
</dbReference>
<dbReference type="SUPFAM" id="SSF111369">
    <property type="entry name" value="HlyD-like secretion proteins"/>
    <property type="match status" value="1"/>
</dbReference>
<feature type="domain" description="YknX-like C-terminal permuted SH3-like" evidence="3">
    <location>
        <begin position="315"/>
        <end position="382"/>
    </location>
</feature>
<dbReference type="Gene3D" id="2.40.30.170">
    <property type="match status" value="1"/>
</dbReference>
<dbReference type="PANTHER" id="PTHR30469">
    <property type="entry name" value="MULTIDRUG RESISTANCE PROTEIN MDTA"/>
    <property type="match status" value="1"/>
</dbReference>
<evidence type="ECO:0000259" key="3">
    <source>
        <dbReference type="Pfam" id="PF25989"/>
    </source>
</evidence>
<evidence type="ECO:0000313" key="4">
    <source>
        <dbReference type="EMBL" id="QSQ27402.1"/>
    </source>
</evidence>
<dbReference type="InterPro" id="IPR058637">
    <property type="entry name" value="YknX-like_C"/>
</dbReference>
<dbReference type="InterPro" id="IPR006143">
    <property type="entry name" value="RND_pump_MFP"/>
</dbReference>
<organism evidence="4 5">
    <name type="scientific">Pyxidicoccus parkwayensis</name>
    <dbReference type="NCBI Taxonomy" id="2813578"/>
    <lineage>
        <taxon>Bacteria</taxon>
        <taxon>Pseudomonadati</taxon>
        <taxon>Myxococcota</taxon>
        <taxon>Myxococcia</taxon>
        <taxon>Myxococcales</taxon>
        <taxon>Cystobacterineae</taxon>
        <taxon>Myxococcaceae</taxon>
        <taxon>Pyxidicoccus</taxon>
    </lineage>
</organism>
<accession>A0ABX7PAG1</accession>
<protein>
    <submittedName>
        <fullName evidence="4">Efflux RND transporter periplasmic adaptor subunit</fullName>
    </submittedName>
</protein>
<dbReference type="Gene3D" id="1.10.287.470">
    <property type="entry name" value="Helix hairpin bin"/>
    <property type="match status" value="1"/>
</dbReference>
<proteinExistence type="inferred from homology"/>
<dbReference type="NCBIfam" id="TIGR01730">
    <property type="entry name" value="RND_mfp"/>
    <property type="match status" value="1"/>
</dbReference>
<feature type="domain" description="Multidrug resistance protein MdtA-like barrel-sandwich hybrid" evidence="2">
    <location>
        <begin position="84"/>
        <end position="215"/>
    </location>
</feature>
<dbReference type="Pfam" id="PF25917">
    <property type="entry name" value="BSH_RND"/>
    <property type="match status" value="1"/>
</dbReference>
<evidence type="ECO:0000256" key="1">
    <source>
        <dbReference type="ARBA" id="ARBA00009477"/>
    </source>
</evidence>
<evidence type="ECO:0000313" key="5">
    <source>
        <dbReference type="Proteomes" id="UP000662747"/>
    </source>
</evidence>
<dbReference type="Gene3D" id="2.40.50.100">
    <property type="match status" value="1"/>
</dbReference>
<name>A0ABX7PAG1_9BACT</name>